<dbReference type="EMBL" id="ML977311">
    <property type="protein sequence ID" value="KAF2122414.1"/>
    <property type="molecule type" value="Genomic_DNA"/>
</dbReference>
<dbReference type="InterPro" id="IPR010730">
    <property type="entry name" value="HET"/>
</dbReference>
<dbReference type="Proteomes" id="UP000799770">
    <property type="component" value="Unassembled WGS sequence"/>
</dbReference>
<evidence type="ECO:0000313" key="2">
    <source>
        <dbReference type="EMBL" id="KAF2122414.1"/>
    </source>
</evidence>
<dbReference type="OrthoDB" id="2958217at2759"/>
<sequence>ECIDEHQHPLSAEPNFVPMRLLKLEAKAGRVHNLRLVADMEQAVQYLAMSYCWGGEQNQKTTTANLKEKQQSISFDTLPRTLQDAVEVTAGLVYEYIWIDSLCIIQDDEADKSTEITQMPLD</sequence>
<dbReference type="Pfam" id="PF06985">
    <property type="entry name" value="HET"/>
    <property type="match status" value="1"/>
</dbReference>
<proteinExistence type="predicted"/>
<protein>
    <submittedName>
        <fullName evidence="2">Heterokaryon incompatibility protein-domain-containing protein</fullName>
    </submittedName>
</protein>
<keyword evidence="3" id="KW-1185">Reference proteome</keyword>
<evidence type="ECO:0000313" key="3">
    <source>
        <dbReference type="Proteomes" id="UP000799770"/>
    </source>
</evidence>
<evidence type="ECO:0000259" key="1">
    <source>
        <dbReference type="Pfam" id="PF06985"/>
    </source>
</evidence>
<dbReference type="PANTHER" id="PTHR33112">
    <property type="entry name" value="DOMAIN PROTEIN, PUTATIVE-RELATED"/>
    <property type="match status" value="1"/>
</dbReference>
<feature type="domain" description="Heterokaryon incompatibility" evidence="1">
    <location>
        <begin position="46"/>
        <end position="119"/>
    </location>
</feature>
<name>A0A6A5ZTS9_9PLEO</name>
<accession>A0A6A5ZTS9</accession>
<organism evidence="2 3">
    <name type="scientific">Lophiotrema nucula</name>
    <dbReference type="NCBI Taxonomy" id="690887"/>
    <lineage>
        <taxon>Eukaryota</taxon>
        <taxon>Fungi</taxon>
        <taxon>Dikarya</taxon>
        <taxon>Ascomycota</taxon>
        <taxon>Pezizomycotina</taxon>
        <taxon>Dothideomycetes</taxon>
        <taxon>Pleosporomycetidae</taxon>
        <taxon>Pleosporales</taxon>
        <taxon>Lophiotremataceae</taxon>
        <taxon>Lophiotrema</taxon>
    </lineage>
</organism>
<gene>
    <name evidence="2" type="ORF">BDV96DRAFT_483253</name>
</gene>
<feature type="non-terminal residue" evidence="2">
    <location>
        <position position="1"/>
    </location>
</feature>
<dbReference type="PANTHER" id="PTHR33112:SF16">
    <property type="entry name" value="HETEROKARYON INCOMPATIBILITY DOMAIN-CONTAINING PROTEIN"/>
    <property type="match status" value="1"/>
</dbReference>
<reference evidence="2" key="1">
    <citation type="journal article" date="2020" name="Stud. Mycol.">
        <title>101 Dothideomycetes genomes: a test case for predicting lifestyles and emergence of pathogens.</title>
        <authorList>
            <person name="Haridas S."/>
            <person name="Albert R."/>
            <person name="Binder M."/>
            <person name="Bloem J."/>
            <person name="Labutti K."/>
            <person name="Salamov A."/>
            <person name="Andreopoulos B."/>
            <person name="Baker S."/>
            <person name="Barry K."/>
            <person name="Bills G."/>
            <person name="Bluhm B."/>
            <person name="Cannon C."/>
            <person name="Castanera R."/>
            <person name="Culley D."/>
            <person name="Daum C."/>
            <person name="Ezra D."/>
            <person name="Gonzalez J."/>
            <person name="Henrissat B."/>
            <person name="Kuo A."/>
            <person name="Liang C."/>
            <person name="Lipzen A."/>
            <person name="Lutzoni F."/>
            <person name="Magnuson J."/>
            <person name="Mondo S."/>
            <person name="Nolan M."/>
            <person name="Ohm R."/>
            <person name="Pangilinan J."/>
            <person name="Park H.-J."/>
            <person name="Ramirez L."/>
            <person name="Alfaro M."/>
            <person name="Sun H."/>
            <person name="Tritt A."/>
            <person name="Yoshinaga Y."/>
            <person name="Zwiers L.-H."/>
            <person name="Turgeon B."/>
            <person name="Goodwin S."/>
            <person name="Spatafora J."/>
            <person name="Crous P."/>
            <person name="Grigoriev I."/>
        </authorList>
    </citation>
    <scope>NUCLEOTIDE SEQUENCE</scope>
    <source>
        <strain evidence="2">CBS 627.86</strain>
    </source>
</reference>
<dbReference type="AlphaFoldDB" id="A0A6A5ZTS9"/>